<evidence type="ECO:0000256" key="1">
    <source>
        <dbReference type="ARBA" id="ARBA00007409"/>
    </source>
</evidence>
<accession>A0A194S1B6</accession>
<dbReference type="PANTHER" id="PTHR44051">
    <property type="entry name" value="GLUTATHIONE S-TRANSFERASE-RELATED"/>
    <property type="match status" value="1"/>
</dbReference>
<reference evidence="6 7" key="1">
    <citation type="journal article" date="2015" name="Front. Microbiol.">
        <title>Genome sequence of the plant growth promoting endophytic yeast Rhodotorula graminis WP1.</title>
        <authorList>
            <person name="Firrincieli A."/>
            <person name="Otillar R."/>
            <person name="Salamov A."/>
            <person name="Schmutz J."/>
            <person name="Khan Z."/>
            <person name="Redman R.S."/>
            <person name="Fleck N.D."/>
            <person name="Lindquist E."/>
            <person name="Grigoriev I.V."/>
            <person name="Doty S.L."/>
        </authorList>
    </citation>
    <scope>NUCLEOTIDE SEQUENCE [LARGE SCALE GENOMIC DNA]</scope>
    <source>
        <strain evidence="6 7">WP1</strain>
    </source>
</reference>
<dbReference type="GeneID" id="28972721"/>
<dbReference type="InterPro" id="IPR010987">
    <property type="entry name" value="Glutathione-S-Trfase_C-like"/>
</dbReference>
<dbReference type="SUPFAM" id="SSF52833">
    <property type="entry name" value="Thioredoxin-like"/>
    <property type="match status" value="1"/>
</dbReference>
<dbReference type="SFLD" id="SFLDS00019">
    <property type="entry name" value="Glutathione_Transferase_(cytos"/>
    <property type="match status" value="1"/>
</dbReference>
<dbReference type="Gene3D" id="1.20.1050.10">
    <property type="match status" value="1"/>
</dbReference>
<dbReference type="PROSITE" id="PS50405">
    <property type="entry name" value="GST_CTER"/>
    <property type="match status" value="1"/>
</dbReference>
<dbReference type="InterPro" id="IPR040079">
    <property type="entry name" value="Glutathione_S-Trfase"/>
</dbReference>
<gene>
    <name evidence="6" type="ORF">RHOBADRAFT_15712</name>
</gene>
<dbReference type="InterPro" id="IPR036249">
    <property type="entry name" value="Thioredoxin-like_sf"/>
</dbReference>
<dbReference type="Gene3D" id="3.40.30.10">
    <property type="entry name" value="Glutaredoxin"/>
    <property type="match status" value="1"/>
</dbReference>
<feature type="domain" description="GST C-terminal" evidence="5">
    <location>
        <begin position="113"/>
        <end position="247"/>
    </location>
</feature>
<evidence type="ECO:0000313" key="6">
    <source>
        <dbReference type="EMBL" id="KPV74513.1"/>
    </source>
</evidence>
<organism evidence="6 7">
    <name type="scientific">Rhodotorula graminis (strain WP1)</name>
    <dbReference type="NCBI Taxonomy" id="578459"/>
    <lineage>
        <taxon>Eukaryota</taxon>
        <taxon>Fungi</taxon>
        <taxon>Dikarya</taxon>
        <taxon>Basidiomycota</taxon>
        <taxon>Pucciniomycotina</taxon>
        <taxon>Microbotryomycetes</taxon>
        <taxon>Sporidiobolales</taxon>
        <taxon>Sporidiobolaceae</taxon>
        <taxon>Rhodotorula</taxon>
    </lineage>
</organism>
<sequence length="271" mass="30615">MNADVLKTGPKELENPGVVLLLAQTPNAGKVTYLTEELKALGKLDSYTVIPISFAKNEQKSAWFEQLNANGRMPALLDNRPTKGPIRVFESVSILLYLAKTYDTDGAFWFKDDDDLQTELVSWCAFTHGGVGPMQGQCNFFYRYSPEKIPLAIKRYQDETKRLYGVLEAHLAGKHDGQEKEWLVGGKYSIADMNAQPWVRMAVWAGVELDEFPRLSAWVDRIEQRPATQEALKIPEQDKLSQMKADPEAADRMAKAASKWIMQGQDKKEDK</sequence>
<evidence type="ECO:0008006" key="8">
    <source>
        <dbReference type="Google" id="ProtNLM"/>
    </source>
</evidence>
<dbReference type="PANTHER" id="PTHR44051:SF8">
    <property type="entry name" value="GLUTATHIONE S-TRANSFERASE GSTA"/>
    <property type="match status" value="1"/>
</dbReference>
<dbReference type="SFLD" id="SFLDG01151">
    <property type="entry name" value="Main.2:_Nu-like"/>
    <property type="match status" value="1"/>
</dbReference>
<keyword evidence="7" id="KW-1185">Reference proteome</keyword>
<dbReference type="PROSITE" id="PS50404">
    <property type="entry name" value="GST_NTER"/>
    <property type="match status" value="1"/>
</dbReference>
<feature type="compositionally biased region" description="Basic and acidic residues" evidence="3">
    <location>
        <begin position="233"/>
        <end position="254"/>
    </location>
</feature>
<dbReference type="OrthoDB" id="422574at2759"/>
<dbReference type="EMBL" id="KQ474080">
    <property type="protein sequence ID" value="KPV74513.1"/>
    <property type="molecule type" value="Genomic_DNA"/>
</dbReference>
<dbReference type="OMA" id="KEPWFTK"/>
<evidence type="ECO:0000313" key="7">
    <source>
        <dbReference type="Proteomes" id="UP000053890"/>
    </source>
</evidence>
<dbReference type="InterPro" id="IPR004045">
    <property type="entry name" value="Glutathione_S-Trfase_N"/>
</dbReference>
<dbReference type="SFLD" id="SFLDG00358">
    <property type="entry name" value="Main_(cytGST)"/>
    <property type="match status" value="1"/>
</dbReference>
<dbReference type="InterPro" id="IPR036282">
    <property type="entry name" value="Glutathione-S-Trfase_C_sf"/>
</dbReference>
<dbReference type="STRING" id="578459.A0A194S1B6"/>
<dbReference type="SUPFAM" id="SSF47616">
    <property type="entry name" value="GST C-terminal domain-like"/>
    <property type="match status" value="1"/>
</dbReference>
<name>A0A194S1B6_RHOGW</name>
<dbReference type="Pfam" id="PF02798">
    <property type="entry name" value="GST_N"/>
    <property type="match status" value="1"/>
</dbReference>
<dbReference type="InterPro" id="IPR004046">
    <property type="entry name" value="GST_C"/>
</dbReference>
<dbReference type="Pfam" id="PF00043">
    <property type="entry name" value="GST_C"/>
    <property type="match status" value="1"/>
</dbReference>
<protein>
    <recommendedName>
        <fullName evidence="8">Glutathione S-transferase</fullName>
    </recommendedName>
</protein>
<proteinExistence type="inferred from homology"/>
<dbReference type="AlphaFoldDB" id="A0A194S1B6"/>
<comment type="similarity">
    <text evidence="1 2">Belongs to the GST superfamily.</text>
</comment>
<feature type="domain" description="GST N-terminal" evidence="4">
    <location>
        <begin position="15"/>
        <end position="106"/>
    </location>
</feature>
<evidence type="ECO:0000259" key="5">
    <source>
        <dbReference type="PROSITE" id="PS50405"/>
    </source>
</evidence>
<feature type="region of interest" description="Disordered" evidence="3">
    <location>
        <begin position="229"/>
        <end position="271"/>
    </location>
</feature>
<dbReference type="RefSeq" id="XP_018270562.1">
    <property type="nucleotide sequence ID" value="XM_018412272.1"/>
</dbReference>
<evidence type="ECO:0000256" key="2">
    <source>
        <dbReference type="RuleBase" id="RU003494"/>
    </source>
</evidence>
<dbReference type="Proteomes" id="UP000053890">
    <property type="component" value="Unassembled WGS sequence"/>
</dbReference>
<evidence type="ECO:0000259" key="4">
    <source>
        <dbReference type="PROSITE" id="PS50404"/>
    </source>
</evidence>
<evidence type="ECO:0000256" key="3">
    <source>
        <dbReference type="SAM" id="MobiDB-lite"/>
    </source>
</evidence>